<reference evidence="1" key="1">
    <citation type="journal article" date="2015" name="Nature">
        <title>Complex archaea that bridge the gap between prokaryotes and eukaryotes.</title>
        <authorList>
            <person name="Spang A."/>
            <person name="Saw J.H."/>
            <person name="Jorgensen S.L."/>
            <person name="Zaremba-Niedzwiedzka K."/>
            <person name="Martijn J."/>
            <person name="Lind A.E."/>
            <person name="van Eijk R."/>
            <person name="Schleper C."/>
            <person name="Guy L."/>
            <person name="Ettema T.J."/>
        </authorList>
    </citation>
    <scope>NUCLEOTIDE SEQUENCE</scope>
</reference>
<name>A0A0F9AI03_9ZZZZ</name>
<organism evidence="1">
    <name type="scientific">marine sediment metagenome</name>
    <dbReference type="NCBI Taxonomy" id="412755"/>
    <lineage>
        <taxon>unclassified sequences</taxon>
        <taxon>metagenomes</taxon>
        <taxon>ecological metagenomes</taxon>
    </lineage>
</organism>
<proteinExistence type="predicted"/>
<gene>
    <name evidence="1" type="ORF">LCGC14_2910080</name>
</gene>
<evidence type="ECO:0000313" key="1">
    <source>
        <dbReference type="EMBL" id="KKK71821.1"/>
    </source>
</evidence>
<sequence length="55" mass="6673">MKTIEEVRAEILKRRDDIIEDFRIDHYSPWGKDGLLMCNSLLRFIDEKERGYVEE</sequence>
<comment type="caution">
    <text evidence="1">The sequence shown here is derived from an EMBL/GenBank/DDBJ whole genome shotgun (WGS) entry which is preliminary data.</text>
</comment>
<dbReference type="EMBL" id="LAZR01057557">
    <property type="protein sequence ID" value="KKK71821.1"/>
    <property type="molecule type" value="Genomic_DNA"/>
</dbReference>
<protein>
    <submittedName>
        <fullName evidence="1">Uncharacterized protein</fullName>
    </submittedName>
</protein>
<dbReference type="AlphaFoldDB" id="A0A0F9AI03"/>
<accession>A0A0F9AI03</accession>